<comment type="caution">
    <text evidence="1">The sequence shown here is derived from an EMBL/GenBank/DDBJ whole genome shotgun (WGS) entry which is preliminary data.</text>
</comment>
<accession>A0A817ZDS4</accession>
<organism evidence="1 3">
    <name type="scientific">Rotaria socialis</name>
    <dbReference type="NCBI Taxonomy" id="392032"/>
    <lineage>
        <taxon>Eukaryota</taxon>
        <taxon>Metazoa</taxon>
        <taxon>Spiralia</taxon>
        <taxon>Gnathifera</taxon>
        <taxon>Rotifera</taxon>
        <taxon>Eurotatoria</taxon>
        <taxon>Bdelloidea</taxon>
        <taxon>Philodinida</taxon>
        <taxon>Philodinidae</taxon>
        <taxon>Rotaria</taxon>
    </lineage>
</organism>
<evidence type="ECO:0000313" key="1">
    <source>
        <dbReference type="EMBL" id="CAF3393583.1"/>
    </source>
</evidence>
<name>A0A817ZDS4_9BILA</name>
<evidence type="ECO:0000313" key="2">
    <source>
        <dbReference type="EMBL" id="CAF4388577.1"/>
    </source>
</evidence>
<proteinExistence type="predicted"/>
<dbReference type="Proteomes" id="UP000663869">
    <property type="component" value="Unassembled WGS sequence"/>
</dbReference>
<dbReference type="EMBL" id="CAJOBQ010000600">
    <property type="protein sequence ID" value="CAF4388577.1"/>
    <property type="molecule type" value="Genomic_DNA"/>
</dbReference>
<protein>
    <submittedName>
        <fullName evidence="1">Uncharacterized protein</fullName>
    </submittedName>
</protein>
<dbReference type="Proteomes" id="UP000663862">
    <property type="component" value="Unassembled WGS sequence"/>
</dbReference>
<dbReference type="EMBL" id="CAJNYU010000841">
    <property type="protein sequence ID" value="CAF3393583.1"/>
    <property type="molecule type" value="Genomic_DNA"/>
</dbReference>
<evidence type="ECO:0000313" key="3">
    <source>
        <dbReference type="Proteomes" id="UP000663869"/>
    </source>
</evidence>
<reference evidence="1" key="1">
    <citation type="submission" date="2021-02" db="EMBL/GenBank/DDBJ databases">
        <authorList>
            <person name="Nowell W R."/>
        </authorList>
    </citation>
    <scope>NUCLEOTIDE SEQUENCE</scope>
</reference>
<dbReference type="AlphaFoldDB" id="A0A817ZDS4"/>
<sequence>MIITSLSLIIISTSGILGYVLYKQTQRNQERRRVQKEFQSKHGLANKIVDMISKDGIITKWLKANKGETLKIFRELMTDMLNTFDSSNPTLNITHESQLPALPSTPNTAVAASIMDRILETTSWICSRTLFDLTNNTIVQDVSILNNAANIPSAIANISEYRHKTIRDEATTDYLKSVAKCQKLYNDSVQQLRYEIGDIVGLEIDRVDRTNTSPKTLPCKVISIHTLQNDCVMYKLCTLKGVLSVLYGVQDLLDLRNNDFADLRSVDPTIPFTQACKEYVSVGINSVSGTCNCSGKCATKACPCKAKNVKCCTKCHPKNNMPVEISNNFCICLQVVSSVFYVNYTLLKVPYNILINNRIVSKETQQEQKSLAEKKKSWTRKWNKIEPFVKHFPLGFMLGFIRNLIVLAIERHVDV</sequence>
<gene>
    <name evidence="1" type="ORF">FME351_LOCUS8383</name>
    <name evidence="2" type="ORF">TSG867_LOCUS12104</name>
</gene>